<evidence type="ECO:0000313" key="3">
    <source>
        <dbReference type="EMBL" id="TFL01328.1"/>
    </source>
</evidence>
<name>A0A5C3QJ32_9AGAR</name>
<proteinExistence type="inferred from homology"/>
<evidence type="ECO:0000256" key="2">
    <source>
        <dbReference type="SAM" id="MobiDB-lite"/>
    </source>
</evidence>
<reference evidence="3 4" key="1">
    <citation type="journal article" date="2019" name="Nat. Ecol. Evol.">
        <title>Megaphylogeny resolves global patterns of mushroom evolution.</title>
        <authorList>
            <person name="Varga T."/>
            <person name="Krizsan K."/>
            <person name="Foldi C."/>
            <person name="Dima B."/>
            <person name="Sanchez-Garcia M."/>
            <person name="Sanchez-Ramirez S."/>
            <person name="Szollosi G.J."/>
            <person name="Szarkandi J.G."/>
            <person name="Papp V."/>
            <person name="Albert L."/>
            <person name="Andreopoulos W."/>
            <person name="Angelini C."/>
            <person name="Antonin V."/>
            <person name="Barry K.W."/>
            <person name="Bougher N.L."/>
            <person name="Buchanan P."/>
            <person name="Buyck B."/>
            <person name="Bense V."/>
            <person name="Catcheside P."/>
            <person name="Chovatia M."/>
            <person name="Cooper J."/>
            <person name="Damon W."/>
            <person name="Desjardin D."/>
            <person name="Finy P."/>
            <person name="Geml J."/>
            <person name="Haridas S."/>
            <person name="Hughes K."/>
            <person name="Justo A."/>
            <person name="Karasinski D."/>
            <person name="Kautmanova I."/>
            <person name="Kiss B."/>
            <person name="Kocsube S."/>
            <person name="Kotiranta H."/>
            <person name="LaButti K.M."/>
            <person name="Lechner B.E."/>
            <person name="Liimatainen K."/>
            <person name="Lipzen A."/>
            <person name="Lukacs Z."/>
            <person name="Mihaltcheva S."/>
            <person name="Morgado L.N."/>
            <person name="Niskanen T."/>
            <person name="Noordeloos M.E."/>
            <person name="Ohm R.A."/>
            <person name="Ortiz-Santana B."/>
            <person name="Ovrebo C."/>
            <person name="Racz N."/>
            <person name="Riley R."/>
            <person name="Savchenko A."/>
            <person name="Shiryaev A."/>
            <person name="Soop K."/>
            <person name="Spirin V."/>
            <person name="Szebenyi C."/>
            <person name="Tomsovsky M."/>
            <person name="Tulloss R.E."/>
            <person name="Uehling J."/>
            <person name="Grigoriev I.V."/>
            <person name="Vagvolgyi C."/>
            <person name="Papp T."/>
            <person name="Martin F.M."/>
            <person name="Miettinen O."/>
            <person name="Hibbett D.S."/>
            <person name="Nagy L.G."/>
        </authorList>
    </citation>
    <scope>NUCLEOTIDE SEQUENCE [LARGE SCALE GENOMIC DNA]</scope>
    <source>
        <strain evidence="3 4">CBS 309.79</strain>
    </source>
</reference>
<keyword evidence="4" id="KW-1185">Reference proteome</keyword>
<dbReference type="NCBIfam" id="NF041278">
    <property type="entry name" value="CmcJ_NvfI_EfuI"/>
    <property type="match status" value="1"/>
</dbReference>
<evidence type="ECO:0000256" key="1">
    <source>
        <dbReference type="ARBA" id="ARBA00023604"/>
    </source>
</evidence>
<accession>A0A5C3QJ32</accession>
<dbReference type="OrthoDB" id="412788at2759"/>
<feature type="region of interest" description="Disordered" evidence="2">
    <location>
        <begin position="118"/>
        <end position="140"/>
    </location>
</feature>
<sequence>MSAPTEPQSVRGAINYAVPNTTGEPLFVNINAGVDGERAKNFEQKYHEVEIENVRGKEDQYSVDKTGFQFFKRTPTVKDFTDDAVVEKTYYPEIEQVLKELTGASRVVIFDHTIRRRRPGEIDDSPQKRQPVPSAHVDQTTKASIARVRKHLPAEEVPELLKKRFQIINVWRPITNIALDWPLALCDYRTVNKEQDALPTALIYPNREPGETFNIQYNPEHRWKYLRGMNTDEGVLIKCFDSVQDGSVAVFTPHTAFQDPSTPHDAPYRESIEVRTLVFYD</sequence>
<organism evidence="3 4">
    <name type="scientific">Pterulicium gracile</name>
    <dbReference type="NCBI Taxonomy" id="1884261"/>
    <lineage>
        <taxon>Eukaryota</taxon>
        <taxon>Fungi</taxon>
        <taxon>Dikarya</taxon>
        <taxon>Basidiomycota</taxon>
        <taxon>Agaricomycotina</taxon>
        <taxon>Agaricomycetes</taxon>
        <taxon>Agaricomycetidae</taxon>
        <taxon>Agaricales</taxon>
        <taxon>Pleurotineae</taxon>
        <taxon>Pterulaceae</taxon>
        <taxon>Pterulicium</taxon>
    </lineage>
</organism>
<dbReference type="AlphaFoldDB" id="A0A5C3QJ32"/>
<dbReference type="STRING" id="1884261.A0A5C3QJ32"/>
<gene>
    <name evidence="3" type="ORF">BDV98DRAFT_77439</name>
</gene>
<dbReference type="GO" id="GO:0016491">
    <property type="term" value="F:oxidoreductase activity"/>
    <property type="evidence" value="ECO:0007669"/>
    <property type="project" value="InterPro"/>
</dbReference>
<dbReference type="InterPro" id="IPR044053">
    <property type="entry name" value="AsaB-like"/>
</dbReference>
<evidence type="ECO:0008006" key="5">
    <source>
        <dbReference type="Google" id="ProtNLM"/>
    </source>
</evidence>
<dbReference type="EMBL" id="ML178825">
    <property type="protein sequence ID" value="TFL01328.1"/>
    <property type="molecule type" value="Genomic_DNA"/>
</dbReference>
<dbReference type="PANTHER" id="PTHR34598">
    <property type="entry name" value="BLL6449 PROTEIN"/>
    <property type="match status" value="1"/>
</dbReference>
<comment type="similarity">
    <text evidence="1">Belongs to the asaB hydroxylase/desaturase family.</text>
</comment>
<dbReference type="PANTHER" id="PTHR34598:SF3">
    <property type="entry name" value="OXIDOREDUCTASE AN1597"/>
    <property type="match status" value="1"/>
</dbReference>
<protein>
    <recommendedName>
        <fullName evidence="5">Methyltransferase</fullName>
    </recommendedName>
</protein>
<evidence type="ECO:0000313" key="4">
    <source>
        <dbReference type="Proteomes" id="UP000305067"/>
    </source>
</evidence>
<dbReference type="Proteomes" id="UP000305067">
    <property type="component" value="Unassembled WGS sequence"/>
</dbReference>